<reference evidence="1" key="1">
    <citation type="submission" date="2024-09" db="EMBL/GenBank/DDBJ databases">
        <title>Draft Genome Sequences of Neofusicoccum parvum.</title>
        <authorList>
            <person name="Ashida A."/>
            <person name="Camagna M."/>
            <person name="Tanaka A."/>
            <person name="Takemoto D."/>
        </authorList>
    </citation>
    <scope>NUCLEOTIDE SEQUENCE</scope>
    <source>
        <strain evidence="1">PPO83</strain>
    </source>
</reference>
<comment type="caution">
    <text evidence="1">The sequence shown here is derived from an EMBL/GenBank/DDBJ whole genome shotgun (WGS) entry which is preliminary data.</text>
</comment>
<protein>
    <submittedName>
        <fullName evidence="1">Uncharacterized protein</fullName>
    </submittedName>
</protein>
<keyword evidence="2" id="KW-1185">Reference proteome</keyword>
<proteinExistence type="predicted"/>
<dbReference type="EMBL" id="BSXG01000055">
    <property type="protein sequence ID" value="GME29019.1"/>
    <property type="molecule type" value="Genomic_DNA"/>
</dbReference>
<dbReference type="Proteomes" id="UP001165186">
    <property type="component" value="Unassembled WGS sequence"/>
</dbReference>
<evidence type="ECO:0000313" key="1">
    <source>
        <dbReference type="EMBL" id="GME29019.1"/>
    </source>
</evidence>
<name>A0ACB5S8E9_9PEZI</name>
<gene>
    <name evidence="1" type="primary">g4276</name>
    <name evidence="1" type="ORF">NpPPO83_00004276</name>
</gene>
<evidence type="ECO:0000313" key="2">
    <source>
        <dbReference type="Proteomes" id="UP001165186"/>
    </source>
</evidence>
<sequence>MRLPLSRFCLPLAAASLAAGQNQTDYCNSTCQSAFEAALALESASWVSQNVTLDPFYSLPSNVSGEPGTLLRWQDIPASQLSSNWTVPGGLSLSRFLYLSEDVDGSPLPASAFVLLPYSPVTAADDGNETNTTTPFNTVVFTHGTAGRVRNCAPSNHRGLYYEWEGPLALASAGFAVVAPDYAGLGTEIAQGFMYEAGFAHAADAALALAAARASAVGPLLSAGWVVAGHSEGGMTAWRVNERLAMADQAALRTRAGGALLGASIAALFPGEIAVEDYLSDLALARLARADRACLITGDALFGGLTRDELYKDVSWLGHPRVVEWQRRWNGAGGPRALAAPMLVVQGEADPLTYAENTEWDFDQTCAAFPDTRATYQSYPGLNHDVSFQASQPNYVRWIRERFEGVEVARGCVKETVRPVTDKYGTVQIAWSGSA</sequence>
<organism evidence="1 2">
    <name type="scientific">Neofusicoccum parvum</name>
    <dbReference type="NCBI Taxonomy" id="310453"/>
    <lineage>
        <taxon>Eukaryota</taxon>
        <taxon>Fungi</taxon>
        <taxon>Dikarya</taxon>
        <taxon>Ascomycota</taxon>
        <taxon>Pezizomycotina</taxon>
        <taxon>Dothideomycetes</taxon>
        <taxon>Dothideomycetes incertae sedis</taxon>
        <taxon>Botryosphaeriales</taxon>
        <taxon>Botryosphaeriaceae</taxon>
        <taxon>Neofusicoccum</taxon>
    </lineage>
</organism>
<accession>A0ACB5S8E9</accession>